<feature type="domain" description="BppU N-terminal" evidence="1">
    <location>
        <begin position="2"/>
        <end position="135"/>
    </location>
</feature>
<dbReference type="InterPro" id="IPR018913">
    <property type="entry name" value="BppU_N"/>
</dbReference>
<proteinExistence type="predicted"/>
<dbReference type="AlphaFoldDB" id="E7GTP7"/>
<reference evidence="2 3" key="1">
    <citation type="submission" date="2010-12" db="EMBL/GenBank/DDBJ databases">
        <title>The Genome Sequence of Clostridium symbiosum strain WAL-14163.</title>
        <authorList>
            <person name="Earl A."/>
            <person name="Ward D."/>
            <person name="Feldgarden M."/>
            <person name="Gevers D."/>
            <person name="Finegold S.M."/>
            <person name="Summanen P.H."/>
            <person name="Molitoris D.R."/>
            <person name="Vaisanen M.L."/>
            <person name="Daigneault M."/>
            <person name="Young S.K."/>
            <person name="Zeng Q."/>
            <person name="Gargeya S."/>
            <person name="Fitzgerald M."/>
            <person name="Haas B."/>
            <person name="Abouelleil A."/>
            <person name="Alvarado L."/>
            <person name="Arachchi H.M."/>
            <person name="Berlin A."/>
            <person name="Brown A."/>
            <person name="Chapman S.B."/>
            <person name="Chen Z."/>
            <person name="Dunbar C."/>
            <person name="Freedman E."/>
            <person name="Gearin G."/>
            <person name="Gellesch M."/>
            <person name="Goldberg J."/>
            <person name="Griggs A."/>
            <person name="Gujja S."/>
            <person name="Heilman E."/>
            <person name="Heiman D."/>
            <person name="Howarth C."/>
            <person name="Larson L."/>
            <person name="Lui A."/>
            <person name="MacDonald P.J.P."/>
            <person name="Mehta T."/>
            <person name="Montmayeur A."/>
            <person name="Murphy C."/>
            <person name="Neiman D."/>
            <person name="Pearson M."/>
            <person name="Priest M."/>
            <person name="Roberts A."/>
            <person name="Saif S."/>
            <person name="Shea T."/>
            <person name="Shenoy N."/>
            <person name="Sisk P."/>
            <person name="Stolte C."/>
            <person name="Sykes S."/>
            <person name="White J."/>
            <person name="Yandava C."/>
            <person name="Nusbaum C."/>
            <person name="Birren B."/>
        </authorList>
    </citation>
    <scope>NUCLEOTIDE SEQUENCE [LARGE SCALE GENOMIC DNA]</scope>
    <source>
        <strain evidence="2 3">WAL-14163</strain>
    </source>
</reference>
<dbReference type="Pfam" id="PF22337">
    <property type="entry name" value="Phage_fiber_rpt"/>
    <property type="match status" value="1"/>
</dbReference>
<keyword evidence="3" id="KW-1185">Reference proteome</keyword>
<dbReference type="STRING" id="1512.GCA_900049235_04636"/>
<dbReference type="EMBL" id="ADLQ01000099">
    <property type="protein sequence ID" value="EGA91859.1"/>
    <property type="molecule type" value="Genomic_DNA"/>
</dbReference>
<evidence type="ECO:0000259" key="1">
    <source>
        <dbReference type="Pfam" id="PF10651"/>
    </source>
</evidence>
<sequence>MTQNVILNLKSPQAIQTDIAFTQGDYGEAKLTIAVKDDEQYITGDTGASISFLRADGNIVTGELSGTQGMYGYTFAGNELETSGKTVATVTIEYDGGRVSTAAFIFTVRYNPAYDKKIPAGPYITALEKIKNQAQTYVEYLSALIEQLQPDIGSAALTKADLVNGYTQTVAGIKAFDAAAAKTLKEIVDGKIDATKIVNNLLSTDASMVLSAALGPIIDRRLTDLLEKYNRLNGDKVNLRPGYSQFELWYNREFPNVLYVYNIEDKKLYYTRLTENS</sequence>
<dbReference type="Proteomes" id="UP000002970">
    <property type="component" value="Unassembled WGS sequence"/>
</dbReference>
<dbReference type="Gene3D" id="2.60.40.3350">
    <property type="match status" value="1"/>
</dbReference>
<evidence type="ECO:0000313" key="3">
    <source>
        <dbReference type="Proteomes" id="UP000002970"/>
    </source>
</evidence>
<dbReference type="InterPro" id="IPR054500">
    <property type="entry name" value="Phage_fiber_rpt"/>
</dbReference>
<dbReference type="RefSeq" id="WP_003504663.1">
    <property type="nucleotide sequence ID" value="NZ_GL834320.1"/>
</dbReference>
<comment type="caution">
    <text evidence="2">The sequence shown here is derived from an EMBL/GenBank/DDBJ whole genome shotgun (WGS) entry which is preliminary data.</text>
</comment>
<name>E7GTP7_CLOS6</name>
<evidence type="ECO:0000313" key="2">
    <source>
        <dbReference type="EMBL" id="EGA91859.1"/>
    </source>
</evidence>
<gene>
    <name evidence="2" type="ORF">HMPREF9474_04292</name>
</gene>
<dbReference type="HOGENOM" id="CLU_1003656_0_0_9"/>
<dbReference type="Pfam" id="PF10651">
    <property type="entry name" value="BppU_N"/>
    <property type="match status" value="1"/>
</dbReference>
<accession>E7GTP7</accession>
<organism evidence="2 3">
    <name type="scientific">Clostridium symbiosum (strain WAL-14163)</name>
    <dbReference type="NCBI Taxonomy" id="742740"/>
    <lineage>
        <taxon>Bacteria</taxon>
        <taxon>Bacillati</taxon>
        <taxon>Bacillota</taxon>
        <taxon>Clostridia</taxon>
        <taxon>Lachnospirales</taxon>
        <taxon>Lachnospiraceae</taxon>
        <taxon>Otoolea</taxon>
    </lineage>
</organism>
<protein>
    <recommendedName>
        <fullName evidence="1">BppU N-terminal domain-containing protein</fullName>
    </recommendedName>
</protein>